<dbReference type="PROSITE" id="PS50878">
    <property type="entry name" value="RT_POL"/>
    <property type="match status" value="1"/>
</dbReference>
<dbReference type="OMA" id="CEHTRID"/>
<dbReference type="InterPro" id="IPR043502">
    <property type="entry name" value="DNA/RNA_pol_sf"/>
</dbReference>
<protein>
    <submittedName>
        <fullName evidence="2">Retrovirus-related Pol polyprotein LINE-1</fullName>
    </submittedName>
</protein>
<evidence type="ECO:0000313" key="3">
    <source>
        <dbReference type="Proteomes" id="UP000075243"/>
    </source>
</evidence>
<evidence type="ECO:0000259" key="1">
    <source>
        <dbReference type="PROSITE" id="PS50878"/>
    </source>
</evidence>
<dbReference type="EMBL" id="AGCT01024946">
    <property type="protein sequence ID" value="KYP77525.1"/>
    <property type="molecule type" value="Genomic_DNA"/>
</dbReference>
<dbReference type="AlphaFoldDB" id="A0A151UDZ2"/>
<dbReference type="Proteomes" id="UP000075243">
    <property type="component" value="Unassembled WGS sequence"/>
</dbReference>
<feature type="non-terminal residue" evidence="2">
    <location>
        <position position="1"/>
    </location>
</feature>
<dbReference type="Gramene" id="C.cajan_46934.t">
    <property type="protein sequence ID" value="C.cajan_46934.t.cds1"/>
    <property type="gene ID" value="C.cajan_46934"/>
</dbReference>
<feature type="domain" description="Reverse transcriptase" evidence="1">
    <location>
        <begin position="1"/>
        <end position="185"/>
    </location>
</feature>
<dbReference type="Pfam" id="PF00078">
    <property type="entry name" value="RVT_1"/>
    <property type="match status" value="1"/>
</dbReference>
<dbReference type="InterPro" id="IPR043128">
    <property type="entry name" value="Rev_trsase/Diguanyl_cyclase"/>
</dbReference>
<organism evidence="2 3">
    <name type="scientific">Cajanus cajan</name>
    <name type="common">Pigeon pea</name>
    <name type="synonym">Cajanus indicus</name>
    <dbReference type="NCBI Taxonomy" id="3821"/>
    <lineage>
        <taxon>Eukaryota</taxon>
        <taxon>Viridiplantae</taxon>
        <taxon>Streptophyta</taxon>
        <taxon>Embryophyta</taxon>
        <taxon>Tracheophyta</taxon>
        <taxon>Spermatophyta</taxon>
        <taxon>Magnoliopsida</taxon>
        <taxon>eudicotyledons</taxon>
        <taxon>Gunneridae</taxon>
        <taxon>Pentapetalae</taxon>
        <taxon>rosids</taxon>
        <taxon>fabids</taxon>
        <taxon>Fabales</taxon>
        <taxon>Fabaceae</taxon>
        <taxon>Papilionoideae</taxon>
        <taxon>50 kb inversion clade</taxon>
        <taxon>NPAAA clade</taxon>
        <taxon>indigoferoid/millettioid clade</taxon>
        <taxon>Phaseoleae</taxon>
        <taxon>Cajanus</taxon>
    </lineage>
</organism>
<accession>A0A151UDZ2</accession>
<dbReference type="SUPFAM" id="SSF56672">
    <property type="entry name" value="DNA/RNA polymerases"/>
    <property type="match status" value="1"/>
</dbReference>
<sequence>LRRLMERYQRSHKDLYMVFIDLEKAYDRVPREVLWKALEKKGVRVAYIRAIKDMYDGVTTCERTQGSVTKDFPITIGLHQGSALSPYLFNLVLDVLTEHIQEAVPRCMLFADDIVLVGDSKEQVNEKLERWRQALETYGFRISRSKTEYIKCKFSGRDADSRSEVKLGDHPMREVTSFKYLGTIIQNNGEIEEDVNHRIQAGWMKWRKASGVICDKKVPLKLKGKFYRTAIRPALLYGTECWAIKSQHEHKFNVAEMRMLRWMSGHTRMDRIRNDYIREKVGVAPIVEKLVETRLRWFGHVQRRPEEAPVRRVDQMEDNLITRGRGRPKKTIGETIKRDLAINNLTIEMCKDRTCWRRLIHIADPT</sequence>
<dbReference type="InterPro" id="IPR000477">
    <property type="entry name" value="RT_dom"/>
</dbReference>
<gene>
    <name evidence="2" type="ORF">KK1_050061</name>
</gene>
<dbReference type="PANTHER" id="PTHR46238:SF8">
    <property type="entry name" value="ENDONUCLEASE_EXONUCLEASE_PHOSPHATASE DOMAIN-CONTAINING PROTEIN"/>
    <property type="match status" value="1"/>
</dbReference>
<evidence type="ECO:0000313" key="2">
    <source>
        <dbReference type="EMBL" id="KYP77525.1"/>
    </source>
</evidence>
<name>A0A151UDZ2_CAJCA</name>
<reference evidence="2" key="1">
    <citation type="journal article" date="2012" name="Nat. Biotechnol.">
        <title>Draft genome sequence of pigeonpea (Cajanus cajan), an orphan legume crop of resource-poor farmers.</title>
        <authorList>
            <person name="Varshney R.K."/>
            <person name="Chen W."/>
            <person name="Li Y."/>
            <person name="Bharti A.K."/>
            <person name="Saxena R.K."/>
            <person name="Schlueter J.A."/>
            <person name="Donoghue M.T."/>
            <person name="Azam S."/>
            <person name="Fan G."/>
            <person name="Whaley A.M."/>
            <person name="Farmer A.D."/>
            <person name="Sheridan J."/>
            <person name="Iwata A."/>
            <person name="Tuteja R."/>
            <person name="Penmetsa R.V."/>
            <person name="Wu W."/>
            <person name="Upadhyaya H.D."/>
            <person name="Yang S.P."/>
            <person name="Shah T."/>
            <person name="Saxena K.B."/>
            <person name="Michael T."/>
            <person name="McCombie W.R."/>
            <person name="Yang B."/>
            <person name="Zhang G."/>
            <person name="Yang H."/>
            <person name="Wang J."/>
            <person name="Spillane C."/>
            <person name="Cook D.R."/>
            <person name="May G.D."/>
            <person name="Xu X."/>
            <person name="Jackson S.A."/>
        </authorList>
    </citation>
    <scope>NUCLEOTIDE SEQUENCE [LARGE SCALE GENOMIC DNA]</scope>
</reference>
<dbReference type="Gene3D" id="3.30.70.270">
    <property type="match status" value="1"/>
</dbReference>
<dbReference type="PANTHER" id="PTHR46238">
    <property type="entry name" value="REVERSE TRANSCRIPTASE DOMAIN-CONTAINING PROTEIN"/>
    <property type="match status" value="1"/>
</dbReference>
<keyword evidence="3" id="KW-1185">Reference proteome</keyword>
<proteinExistence type="predicted"/>
<dbReference type="CDD" id="cd01650">
    <property type="entry name" value="RT_nLTR_like"/>
    <property type="match status" value="1"/>
</dbReference>
<comment type="caution">
    <text evidence="2">The sequence shown here is derived from an EMBL/GenBank/DDBJ whole genome shotgun (WGS) entry which is preliminary data.</text>
</comment>